<dbReference type="Proteomes" id="UP000708208">
    <property type="component" value="Unassembled WGS sequence"/>
</dbReference>
<keyword evidence="2" id="KW-1185">Reference proteome</keyword>
<reference evidence="1" key="1">
    <citation type="submission" date="2021-06" db="EMBL/GenBank/DDBJ databases">
        <authorList>
            <person name="Hodson N. C."/>
            <person name="Mongue J. A."/>
            <person name="Jaron S. K."/>
        </authorList>
    </citation>
    <scope>NUCLEOTIDE SEQUENCE</scope>
</reference>
<evidence type="ECO:0000313" key="1">
    <source>
        <dbReference type="EMBL" id="CAG7729008.1"/>
    </source>
</evidence>
<dbReference type="EMBL" id="CAJVCH010172002">
    <property type="protein sequence ID" value="CAG7729008.1"/>
    <property type="molecule type" value="Genomic_DNA"/>
</dbReference>
<sequence>PRFLSPSIRPQHSNYLAPPTPRNDYLSYYELINPWPEGIPLPYPLWDQSLPDPVIFTDVIQYEDFAGLVELVSQKTVAGHNYNTVDNFLSSPTPIIYTTGYSLTFQTVVGTVIHMSTFMKEIVGAACK</sequence>
<proteinExistence type="predicted"/>
<protein>
    <submittedName>
        <fullName evidence="1">Uncharacterized protein</fullName>
    </submittedName>
</protein>
<comment type="caution">
    <text evidence="1">The sequence shown here is derived from an EMBL/GenBank/DDBJ whole genome shotgun (WGS) entry which is preliminary data.</text>
</comment>
<name>A0A8J2JWY9_9HEXA</name>
<gene>
    <name evidence="1" type="ORF">AFUS01_LOCUS17750</name>
</gene>
<evidence type="ECO:0000313" key="2">
    <source>
        <dbReference type="Proteomes" id="UP000708208"/>
    </source>
</evidence>
<accession>A0A8J2JWY9</accession>
<organism evidence="1 2">
    <name type="scientific">Allacma fusca</name>
    <dbReference type="NCBI Taxonomy" id="39272"/>
    <lineage>
        <taxon>Eukaryota</taxon>
        <taxon>Metazoa</taxon>
        <taxon>Ecdysozoa</taxon>
        <taxon>Arthropoda</taxon>
        <taxon>Hexapoda</taxon>
        <taxon>Collembola</taxon>
        <taxon>Symphypleona</taxon>
        <taxon>Sminthuridae</taxon>
        <taxon>Allacma</taxon>
    </lineage>
</organism>
<dbReference type="AlphaFoldDB" id="A0A8J2JWY9"/>
<feature type="non-terminal residue" evidence="1">
    <location>
        <position position="1"/>
    </location>
</feature>